<evidence type="ECO:0000256" key="10">
    <source>
        <dbReference type="SAM" id="Phobius"/>
    </source>
</evidence>
<keyword evidence="6 10" id="KW-0812">Transmembrane</keyword>
<proteinExistence type="inferred from homology"/>
<evidence type="ECO:0000256" key="7">
    <source>
        <dbReference type="ARBA" id="ARBA00022949"/>
    </source>
</evidence>
<keyword evidence="9 10" id="KW-0472">Membrane</keyword>
<dbReference type="Gene3D" id="1.20.140.150">
    <property type="match status" value="1"/>
</dbReference>
<evidence type="ECO:0000256" key="6">
    <source>
        <dbReference type="ARBA" id="ARBA00022692"/>
    </source>
</evidence>
<keyword evidence="7" id="KW-0965">Cell junction</keyword>
<evidence type="ECO:0000256" key="2">
    <source>
        <dbReference type="ARBA" id="ARBA00004651"/>
    </source>
</evidence>
<feature type="transmembrane region" description="Helical" evidence="10">
    <location>
        <begin position="93"/>
        <end position="114"/>
    </location>
</feature>
<keyword evidence="13" id="KW-1185">Reference proteome</keyword>
<dbReference type="EMBL" id="CAWYQH010000068">
    <property type="protein sequence ID" value="CAK8679847.1"/>
    <property type="molecule type" value="Genomic_DNA"/>
</dbReference>
<feature type="chain" id="PRO_5046726782" description="Claudin" evidence="11">
    <location>
        <begin position="19"/>
        <end position="233"/>
    </location>
</feature>
<reference evidence="12 13" key="1">
    <citation type="submission" date="2024-02" db="EMBL/GenBank/DDBJ databases">
        <authorList>
            <person name="Daric V."/>
            <person name="Darras S."/>
        </authorList>
    </citation>
    <scope>NUCLEOTIDE SEQUENCE [LARGE SCALE GENOMIC DNA]</scope>
</reference>
<evidence type="ECO:0000256" key="8">
    <source>
        <dbReference type="ARBA" id="ARBA00022989"/>
    </source>
</evidence>
<feature type="signal peptide" evidence="11">
    <location>
        <begin position="1"/>
        <end position="18"/>
    </location>
</feature>
<feature type="transmembrane region" description="Helical" evidence="10">
    <location>
        <begin position="126"/>
        <end position="150"/>
    </location>
</feature>
<evidence type="ECO:0000256" key="5">
    <source>
        <dbReference type="ARBA" id="ARBA00022475"/>
    </source>
</evidence>
<evidence type="ECO:0000256" key="1">
    <source>
        <dbReference type="ARBA" id="ARBA00004435"/>
    </source>
</evidence>
<evidence type="ECO:0000256" key="9">
    <source>
        <dbReference type="ARBA" id="ARBA00023136"/>
    </source>
</evidence>
<protein>
    <recommendedName>
        <fullName evidence="14">Claudin</fullName>
    </recommendedName>
</protein>
<dbReference type="PANTHER" id="PTHR12002">
    <property type="entry name" value="CLAUDIN"/>
    <property type="match status" value="1"/>
</dbReference>
<comment type="caution">
    <text evidence="12">The sequence shown here is derived from an EMBL/GenBank/DDBJ whole genome shotgun (WGS) entry which is preliminary data.</text>
</comment>
<evidence type="ECO:0000313" key="13">
    <source>
        <dbReference type="Proteomes" id="UP001642483"/>
    </source>
</evidence>
<comment type="similarity">
    <text evidence="3">Belongs to the claudin family.</text>
</comment>
<sequence>MAAMKVSVIITAACLVLAVSGSVVVCLCTFLPYWKVTKVENQRATPVFINEGIWKRCTTLNHDNQTDHVCNEFDLTFLQVPPSLEQARRYSKISVANGFTFVATAASSLVFGVVCSRNGRCCFKILMVVSLMASSVSAFLSAGSILRAVIEYDQEIQKSRQTPSPNVPLHMMLLQKRGSCIYYGWIGGGLLICGATMSLITAIAGIVVLYRKKNCSFTEVLDDRLQLVTSCET</sequence>
<comment type="subcellular location">
    <subcellularLocation>
        <location evidence="1">Cell junction</location>
        <location evidence="1">Tight junction</location>
    </subcellularLocation>
    <subcellularLocation>
        <location evidence="2">Cell membrane</location>
        <topology evidence="2">Multi-pass membrane protein</topology>
    </subcellularLocation>
</comment>
<keyword evidence="11" id="KW-0732">Signal</keyword>
<evidence type="ECO:0000313" key="12">
    <source>
        <dbReference type="EMBL" id="CAK8679847.1"/>
    </source>
</evidence>
<keyword evidence="4" id="KW-0796">Tight junction</keyword>
<gene>
    <name evidence="12" type="ORF">CVLEPA_LOCUS10095</name>
</gene>
<dbReference type="InterPro" id="IPR006187">
    <property type="entry name" value="Claudin"/>
</dbReference>
<feature type="transmembrane region" description="Helical" evidence="10">
    <location>
        <begin position="181"/>
        <end position="210"/>
    </location>
</feature>
<evidence type="ECO:0008006" key="14">
    <source>
        <dbReference type="Google" id="ProtNLM"/>
    </source>
</evidence>
<keyword evidence="5" id="KW-1003">Cell membrane</keyword>
<organism evidence="12 13">
    <name type="scientific">Clavelina lepadiformis</name>
    <name type="common">Light-bulb sea squirt</name>
    <name type="synonym">Ascidia lepadiformis</name>
    <dbReference type="NCBI Taxonomy" id="159417"/>
    <lineage>
        <taxon>Eukaryota</taxon>
        <taxon>Metazoa</taxon>
        <taxon>Chordata</taxon>
        <taxon>Tunicata</taxon>
        <taxon>Ascidiacea</taxon>
        <taxon>Aplousobranchia</taxon>
        <taxon>Clavelinidae</taxon>
        <taxon>Clavelina</taxon>
    </lineage>
</organism>
<accession>A0ABP0FN56</accession>
<dbReference type="Proteomes" id="UP001642483">
    <property type="component" value="Unassembled WGS sequence"/>
</dbReference>
<evidence type="ECO:0000256" key="11">
    <source>
        <dbReference type="SAM" id="SignalP"/>
    </source>
</evidence>
<name>A0ABP0FN56_CLALP</name>
<evidence type="ECO:0000256" key="3">
    <source>
        <dbReference type="ARBA" id="ARBA00008295"/>
    </source>
</evidence>
<keyword evidence="8 10" id="KW-1133">Transmembrane helix</keyword>
<evidence type="ECO:0000256" key="4">
    <source>
        <dbReference type="ARBA" id="ARBA00022427"/>
    </source>
</evidence>